<dbReference type="PROSITE" id="PS50850">
    <property type="entry name" value="MFS"/>
    <property type="match status" value="1"/>
</dbReference>
<name>A0A853BX65_9ACTN</name>
<dbReference type="PANTHER" id="PTHR43124">
    <property type="entry name" value="PURINE EFFLUX PUMP PBUE"/>
    <property type="match status" value="1"/>
</dbReference>
<keyword evidence="2" id="KW-1003">Cell membrane</keyword>
<feature type="transmembrane region" description="Helical" evidence="6">
    <location>
        <begin position="47"/>
        <end position="70"/>
    </location>
</feature>
<dbReference type="CDD" id="cd17324">
    <property type="entry name" value="MFS_NepI_like"/>
    <property type="match status" value="1"/>
</dbReference>
<dbReference type="RefSeq" id="WP_246303460.1">
    <property type="nucleotide sequence ID" value="NZ_JACCFP010000001.1"/>
</dbReference>
<feature type="transmembrane region" description="Helical" evidence="6">
    <location>
        <begin position="105"/>
        <end position="128"/>
    </location>
</feature>
<sequence length="399" mass="39847">MSSDDRAPARTDASLALATLFLGMFVLGSGELLVVGVLDAIASDLHVSIPAAGALVTSYALGLAVGGPLLSALTIRVDKRTVLVAAVVLFIACNVAMVLTTDYGLFLVLRFAIGASQGLFIGAAFIAGTSVVPPERMGQAIGIIIAGVAMSAALGVPLGTLVGQTLGWRGSFLVIVAAAVVTLAGALVLIPPVAPAGGGAGQQARYAFAPRVLAVLFLNFIVFATVFAALTYLVPFLKSVTGISGGMLSVFLLAYGAATAVGSFRGGRFADWNAGRTLVIGSVGIAVSLLLLHLVGSVAALVALVLVAWGLCFYSIVPSLQVRVITLAGPGGQLAQSLPVSAANIGIAFGAFAGGVAIDGYSASAPVVTGLILAVVTIAVAAGTSFLRPPVVEEPVPVG</sequence>
<dbReference type="GO" id="GO:0005886">
    <property type="term" value="C:plasma membrane"/>
    <property type="evidence" value="ECO:0007669"/>
    <property type="project" value="UniProtKB-SubCell"/>
</dbReference>
<evidence type="ECO:0000256" key="6">
    <source>
        <dbReference type="SAM" id="Phobius"/>
    </source>
</evidence>
<dbReference type="Proteomes" id="UP000530424">
    <property type="component" value="Unassembled WGS sequence"/>
</dbReference>
<dbReference type="PANTHER" id="PTHR43124:SF3">
    <property type="entry name" value="CHLORAMPHENICOL EFFLUX PUMP RV0191"/>
    <property type="match status" value="1"/>
</dbReference>
<evidence type="ECO:0000256" key="2">
    <source>
        <dbReference type="ARBA" id="ARBA00022475"/>
    </source>
</evidence>
<dbReference type="InterPro" id="IPR011701">
    <property type="entry name" value="MFS"/>
</dbReference>
<comment type="subcellular location">
    <subcellularLocation>
        <location evidence="1">Cell membrane</location>
        <topology evidence="1">Multi-pass membrane protein</topology>
    </subcellularLocation>
</comment>
<feature type="transmembrane region" description="Helical" evidence="6">
    <location>
        <begin position="82"/>
        <end position="99"/>
    </location>
</feature>
<organism evidence="8 9">
    <name type="scientific">Nocardioides thalensis</name>
    <dbReference type="NCBI Taxonomy" id="1914755"/>
    <lineage>
        <taxon>Bacteria</taxon>
        <taxon>Bacillati</taxon>
        <taxon>Actinomycetota</taxon>
        <taxon>Actinomycetes</taxon>
        <taxon>Propionibacteriales</taxon>
        <taxon>Nocardioidaceae</taxon>
        <taxon>Nocardioides</taxon>
    </lineage>
</organism>
<reference evidence="8 9" key="1">
    <citation type="submission" date="2020-07" db="EMBL/GenBank/DDBJ databases">
        <title>Sequencing the genomes of 1000 actinobacteria strains.</title>
        <authorList>
            <person name="Klenk H.-P."/>
        </authorList>
    </citation>
    <scope>NUCLEOTIDE SEQUENCE [LARGE SCALE GENOMIC DNA]</scope>
    <source>
        <strain evidence="8 9">DSM 103833</strain>
    </source>
</reference>
<comment type="caution">
    <text evidence="8">The sequence shown here is derived from an EMBL/GenBank/DDBJ whole genome shotgun (WGS) entry which is preliminary data.</text>
</comment>
<feature type="transmembrane region" description="Helical" evidence="6">
    <location>
        <begin position="212"/>
        <end position="234"/>
    </location>
</feature>
<feature type="transmembrane region" description="Helical" evidence="6">
    <location>
        <begin position="12"/>
        <end position="35"/>
    </location>
</feature>
<dbReference type="InterPro" id="IPR036259">
    <property type="entry name" value="MFS_trans_sf"/>
</dbReference>
<dbReference type="Gene3D" id="1.20.1250.20">
    <property type="entry name" value="MFS general substrate transporter like domains"/>
    <property type="match status" value="2"/>
</dbReference>
<keyword evidence="9" id="KW-1185">Reference proteome</keyword>
<dbReference type="InterPro" id="IPR050189">
    <property type="entry name" value="MFS_Efflux_Transporters"/>
</dbReference>
<feature type="transmembrane region" description="Helical" evidence="6">
    <location>
        <begin position="364"/>
        <end position="387"/>
    </location>
</feature>
<dbReference type="EMBL" id="JACCFP010000001">
    <property type="protein sequence ID" value="NYI99663.1"/>
    <property type="molecule type" value="Genomic_DNA"/>
</dbReference>
<feature type="transmembrane region" description="Helical" evidence="6">
    <location>
        <begin position="240"/>
        <end position="262"/>
    </location>
</feature>
<dbReference type="InterPro" id="IPR020846">
    <property type="entry name" value="MFS_dom"/>
</dbReference>
<evidence type="ECO:0000313" key="9">
    <source>
        <dbReference type="Proteomes" id="UP000530424"/>
    </source>
</evidence>
<feature type="transmembrane region" description="Helical" evidence="6">
    <location>
        <begin position="338"/>
        <end position="358"/>
    </location>
</feature>
<evidence type="ECO:0000256" key="5">
    <source>
        <dbReference type="ARBA" id="ARBA00023136"/>
    </source>
</evidence>
<keyword evidence="4 6" id="KW-1133">Transmembrane helix</keyword>
<feature type="transmembrane region" description="Helical" evidence="6">
    <location>
        <begin position="140"/>
        <end position="160"/>
    </location>
</feature>
<accession>A0A853BX65</accession>
<evidence type="ECO:0000313" key="8">
    <source>
        <dbReference type="EMBL" id="NYI99663.1"/>
    </source>
</evidence>
<dbReference type="Pfam" id="PF07690">
    <property type="entry name" value="MFS_1"/>
    <property type="match status" value="1"/>
</dbReference>
<dbReference type="GO" id="GO:0022857">
    <property type="term" value="F:transmembrane transporter activity"/>
    <property type="evidence" value="ECO:0007669"/>
    <property type="project" value="InterPro"/>
</dbReference>
<dbReference type="SUPFAM" id="SSF103473">
    <property type="entry name" value="MFS general substrate transporter"/>
    <property type="match status" value="1"/>
</dbReference>
<keyword evidence="3 6" id="KW-0812">Transmembrane</keyword>
<evidence type="ECO:0000256" key="4">
    <source>
        <dbReference type="ARBA" id="ARBA00022989"/>
    </source>
</evidence>
<gene>
    <name evidence="8" type="ORF">HNR19_000362</name>
</gene>
<keyword evidence="5 6" id="KW-0472">Membrane</keyword>
<feature type="transmembrane region" description="Helical" evidence="6">
    <location>
        <begin position="172"/>
        <end position="191"/>
    </location>
</feature>
<evidence type="ECO:0000259" key="7">
    <source>
        <dbReference type="PROSITE" id="PS50850"/>
    </source>
</evidence>
<protein>
    <submittedName>
        <fullName evidence="8">DHA1 family inner membrane transport protein</fullName>
    </submittedName>
</protein>
<evidence type="ECO:0000256" key="3">
    <source>
        <dbReference type="ARBA" id="ARBA00022692"/>
    </source>
</evidence>
<proteinExistence type="predicted"/>
<feature type="domain" description="Major facilitator superfamily (MFS) profile" evidence="7">
    <location>
        <begin position="16"/>
        <end position="392"/>
    </location>
</feature>
<dbReference type="AlphaFoldDB" id="A0A853BX65"/>
<evidence type="ECO:0000256" key="1">
    <source>
        <dbReference type="ARBA" id="ARBA00004651"/>
    </source>
</evidence>